<dbReference type="PANTHER" id="PTHR43078:SF6">
    <property type="entry name" value="UDP-GLUCURONIC ACID DECARBOXYLASE 1"/>
    <property type="match status" value="1"/>
</dbReference>
<feature type="domain" description="NAD-dependent epimerase/dehydratase" evidence="5">
    <location>
        <begin position="28"/>
        <end position="263"/>
    </location>
</feature>
<dbReference type="EMBL" id="LCDU01000015">
    <property type="protein sequence ID" value="KKS59788.1"/>
    <property type="molecule type" value="Genomic_DNA"/>
</dbReference>
<evidence type="ECO:0000256" key="1">
    <source>
        <dbReference type="ARBA" id="ARBA00001911"/>
    </source>
</evidence>
<dbReference type="InterPro" id="IPR036291">
    <property type="entry name" value="NAD(P)-bd_dom_sf"/>
</dbReference>
<dbReference type="PANTHER" id="PTHR43078">
    <property type="entry name" value="UDP-GLUCURONIC ACID DECARBOXYLASE-RELATED"/>
    <property type="match status" value="1"/>
</dbReference>
<dbReference type="GO" id="GO:0048040">
    <property type="term" value="F:UDP-glucuronate decarboxylase activity"/>
    <property type="evidence" value="ECO:0007669"/>
    <property type="project" value="TreeGrafter"/>
</dbReference>
<evidence type="ECO:0000259" key="5">
    <source>
        <dbReference type="Pfam" id="PF01370"/>
    </source>
</evidence>
<dbReference type="InterPro" id="IPR001509">
    <property type="entry name" value="Epimerase_deHydtase"/>
</dbReference>
<name>A0A0G1DCA2_UNCKA</name>
<dbReference type="GO" id="GO:0005737">
    <property type="term" value="C:cytoplasm"/>
    <property type="evidence" value="ECO:0007669"/>
    <property type="project" value="TreeGrafter"/>
</dbReference>
<proteinExistence type="predicted"/>
<evidence type="ECO:0000256" key="2">
    <source>
        <dbReference type="ARBA" id="ARBA00022793"/>
    </source>
</evidence>
<gene>
    <name evidence="6" type="ORF">UV26_C0015G0020</name>
</gene>
<sequence length="1043" mass="116561">MCRATAFGYTYNQNLLRNCPNGQKSPTILVSGGAGFIGSHLVEALLANGAKVLVVDNFNTGKEIHVKHLLSNPNFALFNVDINEGLPPEIESVDYVFHMAGLEDYMYSNDNPTLDSLLTNSLGTKTLLDLVRRSEAKFVLISTVDVYQGRMSQDELAKYFGLSKPEENKFSLIEAKRFAEAIVWEYFKKYDLDVRIVRLPEVYGPRMSLDSSGVMGVYIRTLIENRDIEVQNDGVEKEFYLYVSDAVSGILRSMFNQETKGSIYSLVPDSAITQLELAYLLRSVADGNLQITFKQSGFSMPFRGPAPETFNLKDLSWKPRISLKSGVVDTLKWFGYAVNQNTFKPSKYVEEKAISKGTQTTTVRQPDPPQVSSIYPTSSADLYTKMYPVKNIKTRKGLNLRSIFSRHKDASAVKNLTPQKRLPGFLGNPKFYAIFALLVSAVLVFLVNPVFSLYSNARSGATALQNVAAAGSSFDVGSLSKNTVLASKKFEAARKNLSNIKWVFSFAGRSSEYISYFRMFSSLQNFSDSVEHLAKSAEPLEGMWEVLRPDTTNVLTRETVDTAKLEIDSAQKLLYIAQADFSGVDQNHIPEKYRGYISDYGKYIDTLQQNLDVTSKIIGETATVLGVDKETTYIVWFQNSNEIRPTGGFIGSYGLLTFDKGKLKDLKIDDIYNPDGQILLRDIKTAPPEVISKYLAEDRLYLRNSNWDPDFPTAAGVFNDLFYKIDGQSVDGYIAVDLKFVEGILRATGPVFLAAYNEEINADNLYERTQYHSDFNYVSGSDQKRSFLTILGSKLLEKMFSLPKDKLPSLLAETQKSLDEKHLLINLSNGAMNDVLKERNWNGQLVSVEGDYLYVVNSNLGGTKANYFVKNNIDYEINSMTRDGVLRATLKLTYKHTGDSMAWPGGPYKDHVRILVQKGAKLTGAEFVDALGNTADVLKDIGIGKPNGYDVFSYDLVVNPKETVSLVIKYDLAESLNVTKEKSSYSLYVQKQPGTDADPFSLTFNSPFGTEIVKASKELDILNNSITNTAGLRRDVNYFIELR</sequence>
<evidence type="ECO:0000256" key="4">
    <source>
        <dbReference type="ARBA" id="ARBA00023239"/>
    </source>
</evidence>
<protein>
    <recommendedName>
        <fullName evidence="5">NAD-dependent epimerase/dehydratase domain-containing protein</fullName>
    </recommendedName>
</protein>
<keyword evidence="4" id="KW-0456">Lyase</keyword>
<dbReference type="AlphaFoldDB" id="A0A0G1DCA2"/>
<evidence type="ECO:0000313" key="6">
    <source>
        <dbReference type="EMBL" id="KKS59788.1"/>
    </source>
</evidence>
<comment type="caution">
    <text evidence="6">The sequence shown here is derived from an EMBL/GenBank/DDBJ whole genome shotgun (WGS) entry which is preliminary data.</text>
</comment>
<keyword evidence="3" id="KW-0520">NAD</keyword>
<dbReference type="Pfam" id="PF01370">
    <property type="entry name" value="Epimerase"/>
    <property type="match status" value="1"/>
</dbReference>
<dbReference type="InterPro" id="IPR044516">
    <property type="entry name" value="UXS-like"/>
</dbReference>
<keyword evidence="2" id="KW-0210">Decarboxylase</keyword>
<dbReference type="Pfam" id="PF13196">
    <property type="entry name" value="DUF4012"/>
    <property type="match status" value="1"/>
</dbReference>
<dbReference type="InterPro" id="IPR025101">
    <property type="entry name" value="DUF4012"/>
</dbReference>
<comment type="cofactor">
    <cofactor evidence="1">
        <name>NAD(+)</name>
        <dbReference type="ChEBI" id="CHEBI:57540"/>
    </cofactor>
</comment>
<reference evidence="6 7" key="1">
    <citation type="journal article" date="2015" name="Nature">
        <title>rRNA introns, odd ribosomes, and small enigmatic genomes across a large radiation of phyla.</title>
        <authorList>
            <person name="Brown C.T."/>
            <person name="Hug L.A."/>
            <person name="Thomas B.C."/>
            <person name="Sharon I."/>
            <person name="Castelle C.J."/>
            <person name="Singh A."/>
            <person name="Wilkins M.J."/>
            <person name="Williams K.H."/>
            <person name="Banfield J.F."/>
        </authorList>
    </citation>
    <scope>NUCLEOTIDE SEQUENCE [LARGE SCALE GENOMIC DNA]</scope>
</reference>
<dbReference type="SUPFAM" id="SSF51735">
    <property type="entry name" value="NAD(P)-binding Rossmann-fold domains"/>
    <property type="match status" value="1"/>
</dbReference>
<dbReference type="GO" id="GO:0070403">
    <property type="term" value="F:NAD+ binding"/>
    <property type="evidence" value="ECO:0007669"/>
    <property type="project" value="InterPro"/>
</dbReference>
<evidence type="ECO:0000256" key="3">
    <source>
        <dbReference type="ARBA" id="ARBA00023027"/>
    </source>
</evidence>
<dbReference type="GO" id="GO:0042732">
    <property type="term" value="P:D-xylose metabolic process"/>
    <property type="evidence" value="ECO:0007669"/>
    <property type="project" value="InterPro"/>
</dbReference>
<dbReference type="Proteomes" id="UP000034678">
    <property type="component" value="Unassembled WGS sequence"/>
</dbReference>
<organism evidence="6 7">
    <name type="scientific">candidate division WWE3 bacterium GW2011_GWF2_42_42</name>
    <dbReference type="NCBI Taxonomy" id="1619142"/>
    <lineage>
        <taxon>Bacteria</taxon>
        <taxon>Katanobacteria</taxon>
    </lineage>
</organism>
<dbReference type="Gene3D" id="3.40.50.720">
    <property type="entry name" value="NAD(P)-binding Rossmann-like Domain"/>
    <property type="match status" value="1"/>
</dbReference>
<evidence type="ECO:0000313" key="7">
    <source>
        <dbReference type="Proteomes" id="UP000034678"/>
    </source>
</evidence>
<accession>A0A0G1DCA2</accession>
<dbReference type="STRING" id="1619142.UV26_C0015G0020"/>